<feature type="transmembrane region" description="Helical" evidence="6">
    <location>
        <begin position="239"/>
        <end position="261"/>
    </location>
</feature>
<gene>
    <name evidence="7" type="ORF">AAA083_06250</name>
</gene>
<evidence type="ECO:0000256" key="2">
    <source>
        <dbReference type="ARBA" id="ARBA00022475"/>
    </source>
</evidence>
<dbReference type="Gene3D" id="1.20.1740.10">
    <property type="entry name" value="Amino acid/polyamine transporter I"/>
    <property type="match status" value="1"/>
</dbReference>
<feature type="transmembrane region" description="Helical" evidence="6">
    <location>
        <begin position="60"/>
        <end position="78"/>
    </location>
</feature>
<feature type="transmembrane region" description="Helical" evidence="6">
    <location>
        <begin position="195"/>
        <end position="216"/>
    </location>
</feature>
<dbReference type="Proteomes" id="UP001487305">
    <property type="component" value="Unassembled WGS sequence"/>
</dbReference>
<keyword evidence="8" id="KW-1185">Reference proteome</keyword>
<dbReference type="PIRSF" id="PIRSF006060">
    <property type="entry name" value="AA_transporter"/>
    <property type="match status" value="1"/>
</dbReference>
<feature type="transmembrane region" description="Helical" evidence="6">
    <location>
        <begin position="130"/>
        <end position="153"/>
    </location>
</feature>
<evidence type="ECO:0000256" key="5">
    <source>
        <dbReference type="ARBA" id="ARBA00023136"/>
    </source>
</evidence>
<feature type="transmembrane region" description="Helical" evidence="6">
    <location>
        <begin position="332"/>
        <end position="354"/>
    </location>
</feature>
<feature type="transmembrane region" description="Helical" evidence="6">
    <location>
        <begin position="402"/>
        <end position="425"/>
    </location>
</feature>
<accession>A0ABV1JBV9</accession>
<keyword evidence="5 6" id="KW-0472">Membrane</keyword>
<feature type="transmembrane region" description="Helical" evidence="6">
    <location>
        <begin position="432"/>
        <end position="451"/>
    </location>
</feature>
<feature type="transmembrane region" description="Helical" evidence="6">
    <location>
        <begin position="457"/>
        <end position="475"/>
    </location>
</feature>
<keyword evidence="4 6" id="KW-1133">Transmembrane helix</keyword>
<dbReference type="InterPro" id="IPR002293">
    <property type="entry name" value="AA/rel_permease1"/>
</dbReference>
<dbReference type="Pfam" id="PF13520">
    <property type="entry name" value="AA_permease_2"/>
    <property type="match status" value="1"/>
</dbReference>
<organism evidence="7 8">
    <name type="scientific">Raoultibacter massiliensis</name>
    <dbReference type="NCBI Taxonomy" id="1852371"/>
    <lineage>
        <taxon>Bacteria</taxon>
        <taxon>Bacillati</taxon>
        <taxon>Actinomycetota</taxon>
        <taxon>Coriobacteriia</taxon>
        <taxon>Eggerthellales</taxon>
        <taxon>Eggerthellaceae</taxon>
        <taxon>Raoultibacter</taxon>
    </lineage>
</organism>
<keyword evidence="3 6" id="KW-0812">Transmembrane</keyword>
<dbReference type="EMBL" id="JBBNOP010000004">
    <property type="protein sequence ID" value="MEQ3362572.1"/>
    <property type="molecule type" value="Genomic_DNA"/>
</dbReference>
<dbReference type="InterPro" id="IPR050367">
    <property type="entry name" value="APC_superfamily"/>
</dbReference>
<dbReference type="PANTHER" id="PTHR42770">
    <property type="entry name" value="AMINO ACID TRANSPORTER-RELATED"/>
    <property type="match status" value="1"/>
</dbReference>
<protein>
    <submittedName>
        <fullName evidence="7">APC family permease</fullName>
    </submittedName>
</protein>
<evidence type="ECO:0000256" key="3">
    <source>
        <dbReference type="ARBA" id="ARBA00022692"/>
    </source>
</evidence>
<sequence>MTVLAAGFPEEYSGRRRIAETANGCASEEAYVMQGRSAGAETEGRSNKPKLRRVMSVPDMVVYGLIFMVPIAPFGIYGGIFTESGGMPTLVYIVGTCAMAFTALSYASLGREFPVSGSVYAYASRAINPGVGFLTGWALMLDYILSPVLLYVVSSTALHGIVPEIPAWAFGVVFVLANTFVNVRGIETASAVNRIALVLEMLCLAVFIVLGIHWVATDPSSKGFTFDPVFNPETFDPNLVMSAVSLGVLSFLGFDGIATLAEEAKDARRGPGRAMMASLAIVGTLFAVQTYIAGCISPDGAVFAHDQDNAFYLVAGLAGGRALSVTCALATALSWGIFTALAAQTAISRILFAMGRDGNLPHALARIHPKYKTPYVATLFVGAVSLVLVLVLGRFGTDTISLFVNFGALTAFLVLHATVVWHFFVKKRDGKVFAHLISPAIGFAVIAYTWVSLSMSAKLLGVSWVLAGVAYYFVLRKVLKKKVRFTDS</sequence>
<dbReference type="RefSeq" id="WP_349227296.1">
    <property type="nucleotide sequence ID" value="NZ_JBBNOP010000004.1"/>
</dbReference>
<dbReference type="PANTHER" id="PTHR42770:SF16">
    <property type="entry name" value="AMINO ACID PERMEASE"/>
    <property type="match status" value="1"/>
</dbReference>
<comment type="subcellular location">
    <subcellularLocation>
        <location evidence="1">Cell membrane</location>
        <topology evidence="1">Multi-pass membrane protein</topology>
    </subcellularLocation>
</comment>
<feature type="transmembrane region" description="Helical" evidence="6">
    <location>
        <begin position="375"/>
        <end position="396"/>
    </location>
</feature>
<feature type="transmembrane region" description="Helical" evidence="6">
    <location>
        <begin position="90"/>
        <end position="109"/>
    </location>
</feature>
<proteinExistence type="predicted"/>
<reference evidence="7 8" key="1">
    <citation type="submission" date="2024-04" db="EMBL/GenBank/DDBJ databases">
        <title>Human intestinal bacterial collection.</title>
        <authorList>
            <person name="Pauvert C."/>
            <person name="Hitch T.C.A."/>
            <person name="Clavel T."/>
        </authorList>
    </citation>
    <scope>NUCLEOTIDE SEQUENCE [LARGE SCALE GENOMIC DNA]</scope>
    <source>
        <strain evidence="7 8">CLA-KB-H42</strain>
    </source>
</reference>
<keyword evidence="2" id="KW-1003">Cell membrane</keyword>
<comment type="caution">
    <text evidence="7">The sequence shown here is derived from an EMBL/GenBank/DDBJ whole genome shotgun (WGS) entry which is preliminary data.</text>
</comment>
<evidence type="ECO:0000313" key="8">
    <source>
        <dbReference type="Proteomes" id="UP001487305"/>
    </source>
</evidence>
<name>A0ABV1JBV9_9ACTN</name>
<evidence type="ECO:0000256" key="4">
    <source>
        <dbReference type="ARBA" id="ARBA00022989"/>
    </source>
</evidence>
<feature type="transmembrane region" description="Helical" evidence="6">
    <location>
        <begin position="273"/>
        <end position="292"/>
    </location>
</feature>
<evidence type="ECO:0000256" key="1">
    <source>
        <dbReference type="ARBA" id="ARBA00004651"/>
    </source>
</evidence>
<feature type="transmembrane region" description="Helical" evidence="6">
    <location>
        <begin position="165"/>
        <end position="183"/>
    </location>
</feature>
<evidence type="ECO:0000313" key="7">
    <source>
        <dbReference type="EMBL" id="MEQ3362572.1"/>
    </source>
</evidence>
<evidence type="ECO:0000256" key="6">
    <source>
        <dbReference type="SAM" id="Phobius"/>
    </source>
</evidence>